<gene>
    <name evidence="2" type="ORF">EAS64_12215</name>
</gene>
<dbReference type="InterPro" id="IPR000415">
    <property type="entry name" value="Nitroreductase-like"/>
</dbReference>
<reference evidence="2 3" key="1">
    <citation type="submission" date="2018-11" db="EMBL/GenBank/DDBJ databases">
        <title>Trebonia kvetii gen.nov., sp.nov., a novel acidophilic actinobacterium, and proposal of the new actinobacterial family Treboniaceae fam. nov.</title>
        <authorList>
            <person name="Rapoport D."/>
            <person name="Sagova-Mareckova M."/>
            <person name="Sedlacek I."/>
            <person name="Provaznik J."/>
            <person name="Kralova S."/>
            <person name="Pavlinic D."/>
            <person name="Benes V."/>
            <person name="Kopecky J."/>
        </authorList>
    </citation>
    <scope>NUCLEOTIDE SEQUENCE [LARGE SCALE GENOMIC DNA]</scope>
    <source>
        <strain evidence="2 3">15Tr583</strain>
    </source>
</reference>
<dbReference type="EMBL" id="RPFW01000002">
    <property type="protein sequence ID" value="TVZ05330.1"/>
    <property type="molecule type" value="Genomic_DNA"/>
</dbReference>
<feature type="region of interest" description="Disordered" evidence="1">
    <location>
        <begin position="195"/>
        <end position="214"/>
    </location>
</feature>
<sequence>MPWYLRQYLPQLREAVDRAPSIFNQRPWELELAADDRVELYLVANDALAENGLLREAVISCGAALYNLRLAIRVAGRQPTVWLLPGLSRDSGLLDAVTGERTLLASVEVMPGRAAKPTNAQQELYEALWLRRTDRGPYRYLPVPPPILVEMEIAAAREDGWLRTLSPAESRRARRAAIRASRELGNGLAARLSAVPDSAYGPTPDNGKEPPTRPDFWLPETMERFERHPVMMALSTDDDRPLDWLRAGQALQHALLAGTRFSMSAPGGRSTPYRQQLDYGPLNPHRLRPRPAVPAGYAVEASFLTQSLELADIRHRVRNWPWRTSYTEVPQIVLRVGYAPVARGSGPGRLHIPPVLPPVGG</sequence>
<dbReference type="OrthoDB" id="8156917at2"/>
<keyword evidence="3" id="KW-1185">Reference proteome</keyword>
<accession>A0A6P2C2D0</accession>
<evidence type="ECO:0000256" key="1">
    <source>
        <dbReference type="SAM" id="MobiDB-lite"/>
    </source>
</evidence>
<organism evidence="2 3">
    <name type="scientific">Trebonia kvetii</name>
    <dbReference type="NCBI Taxonomy" id="2480626"/>
    <lineage>
        <taxon>Bacteria</taxon>
        <taxon>Bacillati</taxon>
        <taxon>Actinomycetota</taxon>
        <taxon>Actinomycetes</taxon>
        <taxon>Streptosporangiales</taxon>
        <taxon>Treboniaceae</taxon>
        <taxon>Trebonia</taxon>
    </lineage>
</organism>
<dbReference type="GO" id="GO:0016491">
    <property type="term" value="F:oxidoreductase activity"/>
    <property type="evidence" value="ECO:0007669"/>
    <property type="project" value="InterPro"/>
</dbReference>
<dbReference type="Proteomes" id="UP000460272">
    <property type="component" value="Unassembled WGS sequence"/>
</dbReference>
<evidence type="ECO:0008006" key="4">
    <source>
        <dbReference type="Google" id="ProtNLM"/>
    </source>
</evidence>
<dbReference type="AlphaFoldDB" id="A0A6P2C2D0"/>
<evidence type="ECO:0000313" key="2">
    <source>
        <dbReference type="EMBL" id="TVZ05330.1"/>
    </source>
</evidence>
<evidence type="ECO:0000313" key="3">
    <source>
        <dbReference type="Proteomes" id="UP000460272"/>
    </source>
</evidence>
<protein>
    <recommendedName>
        <fullName evidence="4">Nitroreductase domain-containing protein</fullName>
    </recommendedName>
</protein>
<dbReference type="Gene3D" id="3.40.109.10">
    <property type="entry name" value="NADH Oxidase"/>
    <property type="match status" value="1"/>
</dbReference>
<proteinExistence type="predicted"/>
<name>A0A6P2C2D0_9ACTN</name>
<comment type="caution">
    <text evidence="2">The sequence shown here is derived from an EMBL/GenBank/DDBJ whole genome shotgun (WGS) entry which is preliminary data.</text>
</comment>
<dbReference type="RefSeq" id="WP_145853033.1">
    <property type="nucleotide sequence ID" value="NZ_RPFW01000002.1"/>
</dbReference>